<name>A0A4Y2LSQ8_ARAVE</name>
<evidence type="ECO:0000259" key="1">
    <source>
        <dbReference type="Pfam" id="PF01968"/>
    </source>
</evidence>
<dbReference type="PANTHER" id="PTHR11365">
    <property type="entry name" value="5-OXOPROLINASE RELATED"/>
    <property type="match status" value="1"/>
</dbReference>
<reference evidence="2 3" key="1">
    <citation type="journal article" date="2019" name="Sci. Rep.">
        <title>Orb-weaving spider Araneus ventricosus genome elucidates the spidroin gene catalogue.</title>
        <authorList>
            <person name="Kono N."/>
            <person name="Nakamura H."/>
            <person name="Ohtoshi R."/>
            <person name="Moran D.A.P."/>
            <person name="Shinohara A."/>
            <person name="Yoshida Y."/>
            <person name="Fujiwara M."/>
            <person name="Mori M."/>
            <person name="Tomita M."/>
            <person name="Arakawa K."/>
        </authorList>
    </citation>
    <scope>NUCLEOTIDE SEQUENCE [LARGE SCALE GENOMIC DNA]</scope>
</reference>
<dbReference type="Pfam" id="PF01968">
    <property type="entry name" value="Hydantoinase_A"/>
    <property type="match status" value="1"/>
</dbReference>
<sequence length="316" mass="33953">MERRTSTDVSRYDGSYDHVYDTTIAGVSVQAPQLDINTVAAGGGSMLFFRSGLLVVGPESAGAHPGPVCYRKGGPLTVTDANLCLGRLQPDYFPKIFGPTEDLPLDKEATIKAFEKITDQINEFNKSFSSNQSKEKLSIEEVALGFIEVANESMCRPIRAITQGKGFDTSQHILACFGGAGSQHACAIAKNLGISTIFIHKYAGILSAYGMALADVVSEAQEACAKSYCPGSLFCKLTASFHCKGGVALLVTVNLWQTRFASEGDDSALLVCHSFALSLTWQICHDKLISSQNQICCKRTCYLGPYGDSGIPVSYL</sequence>
<keyword evidence="3" id="KW-1185">Reference proteome</keyword>
<dbReference type="AlphaFoldDB" id="A0A4Y2LSQ8"/>
<proteinExistence type="predicted"/>
<dbReference type="PANTHER" id="PTHR11365:SF2">
    <property type="entry name" value="5-OXOPROLINASE"/>
    <property type="match status" value="1"/>
</dbReference>
<dbReference type="InterPro" id="IPR045079">
    <property type="entry name" value="Oxoprolinase-like"/>
</dbReference>
<dbReference type="InterPro" id="IPR002821">
    <property type="entry name" value="Hydantoinase_A"/>
</dbReference>
<dbReference type="EMBL" id="BGPR01006220">
    <property type="protein sequence ID" value="GBN17083.1"/>
    <property type="molecule type" value="Genomic_DNA"/>
</dbReference>
<protein>
    <submittedName>
        <fullName evidence="2">5-oxoprolinase</fullName>
    </submittedName>
</protein>
<evidence type="ECO:0000313" key="2">
    <source>
        <dbReference type="EMBL" id="GBN17083.1"/>
    </source>
</evidence>
<organism evidence="2 3">
    <name type="scientific">Araneus ventricosus</name>
    <name type="common">Orbweaver spider</name>
    <name type="synonym">Epeira ventricosa</name>
    <dbReference type="NCBI Taxonomy" id="182803"/>
    <lineage>
        <taxon>Eukaryota</taxon>
        <taxon>Metazoa</taxon>
        <taxon>Ecdysozoa</taxon>
        <taxon>Arthropoda</taxon>
        <taxon>Chelicerata</taxon>
        <taxon>Arachnida</taxon>
        <taxon>Araneae</taxon>
        <taxon>Araneomorphae</taxon>
        <taxon>Entelegynae</taxon>
        <taxon>Araneoidea</taxon>
        <taxon>Araneidae</taxon>
        <taxon>Araneus</taxon>
    </lineage>
</organism>
<dbReference type="GO" id="GO:0017168">
    <property type="term" value="F:5-oxoprolinase (ATP-hydrolyzing) activity"/>
    <property type="evidence" value="ECO:0007669"/>
    <property type="project" value="TreeGrafter"/>
</dbReference>
<feature type="domain" description="Hydantoinase A/oxoprolinase" evidence="1">
    <location>
        <begin position="5"/>
        <end position="219"/>
    </location>
</feature>
<accession>A0A4Y2LSQ8</accession>
<dbReference type="OrthoDB" id="6430661at2759"/>
<comment type="caution">
    <text evidence="2">The sequence shown here is derived from an EMBL/GenBank/DDBJ whole genome shotgun (WGS) entry which is preliminary data.</text>
</comment>
<dbReference type="Proteomes" id="UP000499080">
    <property type="component" value="Unassembled WGS sequence"/>
</dbReference>
<evidence type="ECO:0000313" key="3">
    <source>
        <dbReference type="Proteomes" id="UP000499080"/>
    </source>
</evidence>
<dbReference type="GO" id="GO:0005829">
    <property type="term" value="C:cytosol"/>
    <property type="evidence" value="ECO:0007669"/>
    <property type="project" value="TreeGrafter"/>
</dbReference>
<gene>
    <name evidence="2" type="primary">oplah</name>
    <name evidence="2" type="ORF">AVEN_129010_1</name>
</gene>
<dbReference type="GO" id="GO:0006749">
    <property type="term" value="P:glutathione metabolic process"/>
    <property type="evidence" value="ECO:0007669"/>
    <property type="project" value="TreeGrafter"/>
</dbReference>